<dbReference type="Gene3D" id="1.25.40.390">
    <property type="match status" value="1"/>
</dbReference>
<feature type="signal peptide" evidence="6">
    <location>
        <begin position="1"/>
        <end position="26"/>
    </location>
</feature>
<evidence type="ECO:0000256" key="4">
    <source>
        <dbReference type="ARBA" id="ARBA00023136"/>
    </source>
</evidence>
<feature type="chain" id="PRO_5030133635" evidence="6">
    <location>
        <begin position="27"/>
        <end position="609"/>
    </location>
</feature>
<protein>
    <submittedName>
        <fullName evidence="9">RagB/SusD family nutrient uptake outer membrane protein</fullName>
    </submittedName>
</protein>
<dbReference type="Pfam" id="PF07980">
    <property type="entry name" value="SusD_RagB"/>
    <property type="match status" value="1"/>
</dbReference>
<organism evidence="9 10">
    <name type="scientific">Bacteroides ovatus</name>
    <dbReference type="NCBI Taxonomy" id="28116"/>
    <lineage>
        <taxon>Bacteria</taxon>
        <taxon>Pseudomonadati</taxon>
        <taxon>Bacteroidota</taxon>
        <taxon>Bacteroidia</taxon>
        <taxon>Bacteroidales</taxon>
        <taxon>Bacteroidaceae</taxon>
        <taxon>Bacteroides</taxon>
    </lineage>
</organism>
<keyword evidence="3 6" id="KW-0732">Signal</keyword>
<comment type="subcellular location">
    <subcellularLocation>
        <location evidence="1">Cell outer membrane</location>
    </subcellularLocation>
</comment>
<dbReference type="Pfam" id="PF14322">
    <property type="entry name" value="SusD-like_3"/>
    <property type="match status" value="1"/>
</dbReference>
<name>A0A5M5MBQ5_BACOV</name>
<dbReference type="InterPro" id="IPR033985">
    <property type="entry name" value="SusD-like_N"/>
</dbReference>
<evidence type="ECO:0000256" key="2">
    <source>
        <dbReference type="ARBA" id="ARBA00006275"/>
    </source>
</evidence>
<dbReference type="InterPro" id="IPR012944">
    <property type="entry name" value="SusD_RagB_dom"/>
</dbReference>
<accession>A0A5M5MBQ5</accession>
<evidence type="ECO:0000259" key="8">
    <source>
        <dbReference type="Pfam" id="PF14322"/>
    </source>
</evidence>
<evidence type="ECO:0000256" key="6">
    <source>
        <dbReference type="SAM" id="SignalP"/>
    </source>
</evidence>
<gene>
    <name evidence="9" type="ORF">F3B85_02895</name>
</gene>
<evidence type="ECO:0000259" key="7">
    <source>
        <dbReference type="Pfam" id="PF07980"/>
    </source>
</evidence>
<evidence type="ECO:0000256" key="3">
    <source>
        <dbReference type="ARBA" id="ARBA00022729"/>
    </source>
</evidence>
<dbReference type="EMBL" id="VWGP01000002">
    <property type="protein sequence ID" value="KAA4542111.1"/>
    <property type="molecule type" value="Genomic_DNA"/>
</dbReference>
<dbReference type="GO" id="GO:0009279">
    <property type="term" value="C:cell outer membrane"/>
    <property type="evidence" value="ECO:0007669"/>
    <property type="project" value="UniProtKB-SubCell"/>
</dbReference>
<dbReference type="SUPFAM" id="SSF48452">
    <property type="entry name" value="TPR-like"/>
    <property type="match status" value="1"/>
</dbReference>
<evidence type="ECO:0000313" key="9">
    <source>
        <dbReference type="EMBL" id="KAA4542111.1"/>
    </source>
</evidence>
<comment type="similarity">
    <text evidence="2">Belongs to the SusD family.</text>
</comment>
<sequence>MKYKMRNITKYILISACTLMLNSCDAYLDKQPDDAMTMEMIFQKRASTQKYLVNVFSYMIDESHTAQNTPWLGASDEACITYIDRGYCFMNNGSWSADNPPYVAFWRAYYQGIREANIFMQNVDKCPEINFEEKLRWKTEARFMRTYYYVMLMRMYGPVVLVGDELIDIASSDLGKERSTWEECMDYICSEFDEVADILPEEQETNWYGKPTKGAALALKARMLLYSARELYNSDDSFYKNIISTEGKHLFPQSYSKDKWKLAAEANKAVIDMGIYDLYKSYATNGNIDPYKSYAGIYLELWNNEVIFGRALNGKDWRLVTTPRGIGGSSFGGVAATQKMVDAYAMKNGRYPISGYTNGGKDPIIVESSYSEGKFQTITNPADGTSYANTNTMYKDREPRFYVSICWSGEKWKAGSTTIDVQFYNKGNSGPGDSHNYSKTGYLISKMTDHSLNHKNNEFGRFSWPICRLGEIYLNYAEALNEYDPGNDDILKYVNLIRQRAGIPNLEEVYPEEVKDPVKMRQLIRRERQIELAFEGYRFFDTRTWRIAEETENGPVYGMNIMATDHTPTGKFWERTIAETRVFNKKHYLFPIAQEELDRNKAITQNYLW</sequence>
<feature type="domain" description="RagB/SusD" evidence="7">
    <location>
        <begin position="327"/>
        <end position="609"/>
    </location>
</feature>
<comment type="caution">
    <text evidence="9">The sequence shown here is derived from an EMBL/GenBank/DDBJ whole genome shotgun (WGS) entry which is preliminary data.</text>
</comment>
<evidence type="ECO:0000256" key="1">
    <source>
        <dbReference type="ARBA" id="ARBA00004442"/>
    </source>
</evidence>
<keyword evidence="5" id="KW-0998">Cell outer membrane</keyword>
<dbReference type="Proteomes" id="UP000478493">
    <property type="component" value="Unassembled WGS sequence"/>
</dbReference>
<evidence type="ECO:0000313" key="10">
    <source>
        <dbReference type="Proteomes" id="UP000478493"/>
    </source>
</evidence>
<reference evidence="9 10" key="1">
    <citation type="journal article" date="2019" name="Nat. Med.">
        <title>A library of human gut bacterial isolates paired with longitudinal multiomics data enables mechanistic microbiome research.</title>
        <authorList>
            <person name="Poyet M."/>
            <person name="Groussin M."/>
            <person name="Gibbons S.M."/>
            <person name="Avila-Pacheco J."/>
            <person name="Jiang X."/>
            <person name="Kearney S.M."/>
            <person name="Perrotta A.R."/>
            <person name="Berdy B."/>
            <person name="Zhao S."/>
            <person name="Lieberman T.D."/>
            <person name="Swanson P.K."/>
            <person name="Smith M."/>
            <person name="Roesemann S."/>
            <person name="Alexander J.E."/>
            <person name="Rich S.A."/>
            <person name="Livny J."/>
            <person name="Vlamakis H."/>
            <person name="Clish C."/>
            <person name="Bullock K."/>
            <person name="Deik A."/>
            <person name="Scott J."/>
            <person name="Pierce K.A."/>
            <person name="Xavier R.J."/>
            <person name="Alm E.J."/>
        </authorList>
    </citation>
    <scope>NUCLEOTIDE SEQUENCE [LARGE SCALE GENOMIC DNA]</scope>
    <source>
        <strain evidence="9 10">BIOML-A41</strain>
    </source>
</reference>
<dbReference type="InterPro" id="IPR011990">
    <property type="entry name" value="TPR-like_helical_dom_sf"/>
</dbReference>
<keyword evidence="4" id="KW-0472">Membrane</keyword>
<proteinExistence type="inferred from homology"/>
<feature type="domain" description="SusD-like N-terminal" evidence="8">
    <location>
        <begin position="27"/>
        <end position="225"/>
    </location>
</feature>
<dbReference type="AlphaFoldDB" id="A0A5M5MBQ5"/>
<evidence type="ECO:0000256" key="5">
    <source>
        <dbReference type="ARBA" id="ARBA00023237"/>
    </source>
</evidence>